<keyword evidence="3" id="KW-0812">Transmembrane</keyword>
<gene>
    <name evidence="4" type="ORF">MNBD_GAMMA12-3100</name>
</gene>
<dbReference type="AlphaFoldDB" id="A0A3B0YQ07"/>
<evidence type="ECO:0000313" key="4">
    <source>
        <dbReference type="EMBL" id="VAW82975.1"/>
    </source>
</evidence>
<accession>A0A3B0YQ07</accession>
<protein>
    <submittedName>
        <fullName evidence="4">IncF plasmid conjugative transfer pilus assembly protein TraB</fullName>
    </submittedName>
</protein>
<keyword evidence="3" id="KW-0472">Membrane</keyword>
<feature type="region of interest" description="Disordered" evidence="2">
    <location>
        <begin position="401"/>
        <end position="445"/>
    </location>
</feature>
<keyword evidence="1" id="KW-0175">Coiled coil</keyword>
<name>A0A3B0YQ07_9ZZZZ</name>
<proteinExistence type="predicted"/>
<reference evidence="4" key="1">
    <citation type="submission" date="2018-06" db="EMBL/GenBank/DDBJ databases">
        <authorList>
            <person name="Zhirakovskaya E."/>
        </authorList>
    </citation>
    <scope>NUCLEOTIDE SEQUENCE</scope>
</reference>
<dbReference type="Pfam" id="PF03743">
    <property type="entry name" value="TrbI"/>
    <property type="match status" value="1"/>
</dbReference>
<sequence length="445" mass="48971">MASYNSSKSTEKKQWRSLYLIGGGVLLLVMLVLMMTSKTSVSSNIVRGSEIKTPLRTMTNEETWRAKSEQVLSEMQKSILTLKQKAKAGRDQLDALRKELKTKNLQLLQVQKRAARAITKKNTFSVLKPPINFSPNNKSTLSKRQAAVSADMKSTQNYNSTRAINFQSLEIVEDTIDLPVTKVIQKNLAKKTVKNYMPAGTFIEGILLSGLDAPSGVQTSGNPVPALIQITDYGMLPNDWRKDIKKCRVTVEGYGDLASERAYLRTLFLSCVKHNGEVIEVALKAYISGEDGKTGLRGKVVSKQGRMIAKSIWAGTIAGLGGALTNRYTTTLNSPLGSVTTVDGRNSLKQGLSGGVGKALDRVANYYLKQAERVYPVIEIGAGRKVTIILQKGVWLNKNKHTRVSRAAGKPIPQRTPPPRSGKFYRTSNSNSNSNNNTSYSQRRQ</sequence>
<feature type="coiled-coil region" evidence="1">
    <location>
        <begin position="79"/>
        <end position="113"/>
    </location>
</feature>
<dbReference type="EMBL" id="UOFL01000257">
    <property type="protein sequence ID" value="VAW82975.1"/>
    <property type="molecule type" value="Genomic_DNA"/>
</dbReference>
<evidence type="ECO:0000256" key="2">
    <source>
        <dbReference type="SAM" id="MobiDB-lite"/>
    </source>
</evidence>
<feature type="compositionally biased region" description="Low complexity" evidence="2">
    <location>
        <begin position="427"/>
        <end position="445"/>
    </location>
</feature>
<feature type="transmembrane region" description="Helical" evidence="3">
    <location>
        <begin position="18"/>
        <end position="37"/>
    </location>
</feature>
<evidence type="ECO:0000256" key="3">
    <source>
        <dbReference type="SAM" id="Phobius"/>
    </source>
</evidence>
<evidence type="ECO:0000256" key="1">
    <source>
        <dbReference type="SAM" id="Coils"/>
    </source>
</evidence>
<organism evidence="4">
    <name type="scientific">hydrothermal vent metagenome</name>
    <dbReference type="NCBI Taxonomy" id="652676"/>
    <lineage>
        <taxon>unclassified sequences</taxon>
        <taxon>metagenomes</taxon>
        <taxon>ecological metagenomes</taxon>
    </lineage>
</organism>
<dbReference type="CDD" id="cd16430">
    <property type="entry name" value="TraB"/>
    <property type="match status" value="1"/>
</dbReference>
<dbReference type="InterPro" id="IPR005498">
    <property type="entry name" value="T4SS_VirB10/TraB/TrbI"/>
</dbReference>
<keyword evidence="3" id="KW-1133">Transmembrane helix</keyword>